<dbReference type="GeneID" id="108629077"/>
<dbReference type="AlphaFoldDB" id="A0AAJ7J7V9"/>
<evidence type="ECO:0000256" key="6">
    <source>
        <dbReference type="SAM" id="MobiDB-lite"/>
    </source>
</evidence>
<keyword evidence="5" id="KW-0131">Cell cycle</keyword>
<sequence>MEQLKWSTPIKSDSENENVLIKSPVIFKTPVRHCDRNEKHATHRNSKCGFSVLPSHLTPPSGLTKFIARNPFETDLTSRLHLSVISPTVFNKVSSPSQHSPDFAWSVDELAVIQPAKIDEFPVQQIYCTDPEHEIKAQAAINQFFTMNEIIPSPWELKRKDSRTKLMDSPLRIFSDSNSESSKSKKDGWSQTVLTLPSELPSDVMEVLKPYFTFTQEQNVDTDDANSSNSSLRRKLFFNNEDCVDNEGDSSSCLSPIEINESLLRSSNPPQSGMLAHGPPFKRSSTSNYDHDHPSPITTGSLSSPNISPIQSTINMSCESVRSRSRSVVRLDFTADMSVDRSSVKYKKLNHRRSSDVFLDKVDVQATEKKTDDYLNTEDASMCTQVEDTEVVANDSVRVERNFEIPTSEINLKYNANAFTPVTNTFESYVLQQTNGTLGISDRQSVSNCAQDTGYQTYSMSNVTDNTPTKQKSCWGDRVLVTDDEFRLSEWKENMKNIFSSTPSRSNRDRLF</sequence>
<dbReference type="Pfam" id="PF15280">
    <property type="entry name" value="BORA_N"/>
    <property type="match status" value="1"/>
</dbReference>
<dbReference type="InterPro" id="IPR023252">
    <property type="entry name" value="Aurora_borealis_protein"/>
</dbReference>
<proteinExistence type="inferred from homology"/>
<accession>A0AAJ7J7V9</accession>
<feature type="compositionally biased region" description="Polar residues" evidence="6">
    <location>
        <begin position="296"/>
        <end position="306"/>
    </location>
</feature>
<dbReference type="PANTHER" id="PTHR14728:SF2">
    <property type="entry name" value="PROTEIN AURORA BOREALIS"/>
    <property type="match status" value="1"/>
</dbReference>
<protein>
    <recommendedName>
        <fullName evidence="2">Protein aurora borealis</fullName>
    </recommendedName>
</protein>
<dbReference type="PANTHER" id="PTHR14728">
    <property type="entry name" value="PROTEIN AURORA BOREALIS"/>
    <property type="match status" value="1"/>
</dbReference>
<dbReference type="Proteomes" id="UP000694925">
    <property type="component" value="Unplaced"/>
</dbReference>
<evidence type="ECO:0000256" key="3">
    <source>
        <dbReference type="ARBA" id="ARBA00022618"/>
    </source>
</evidence>
<dbReference type="PRINTS" id="PR02038">
    <property type="entry name" value="AURORABORA"/>
</dbReference>
<feature type="region of interest" description="Disordered" evidence="6">
    <location>
        <begin position="263"/>
        <end position="306"/>
    </location>
</feature>
<evidence type="ECO:0000256" key="1">
    <source>
        <dbReference type="ARBA" id="ARBA00010963"/>
    </source>
</evidence>
<dbReference type="GO" id="GO:0051301">
    <property type="term" value="P:cell division"/>
    <property type="evidence" value="ECO:0007669"/>
    <property type="project" value="UniProtKB-KW"/>
</dbReference>
<gene>
    <name evidence="8" type="primary">LOC108629077</name>
</gene>
<dbReference type="GO" id="GO:0060236">
    <property type="term" value="P:regulation of mitotic spindle organization"/>
    <property type="evidence" value="ECO:0007669"/>
    <property type="project" value="TreeGrafter"/>
</dbReference>
<keyword evidence="3" id="KW-0132">Cell division</keyword>
<keyword evidence="7" id="KW-1185">Reference proteome</keyword>
<name>A0AAJ7J7V9_9HYME</name>
<evidence type="ECO:0000313" key="8">
    <source>
        <dbReference type="RefSeq" id="XP_017886946.1"/>
    </source>
</evidence>
<dbReference type="GO" id="GO:0019901">
    <property type="term" value="F:protein kinase binding"/>
    <property type="evidence" value="ECO:0007669"/>
    <property type="project" value="TreeGrafter"/>
</dbReference>
<dbReference type="KEGG" id="ccal:108629077"/>
<evidence type="ECO:0000256" key="4">
    <source>
        <dbReference type="ARBA" id="ARBA00022776"/>
    </source>
</evidence>
<dbReference type="GO" id="GO:0005634">
    <property type="term" value="C:nucleus"/>
    <property type="evidence" value="ECO:0007669"/>
    <property type="project" value="TreeGrafter"/>
</dbReference>
<evidence type="ECO:0000313" key="7">
    <source>
        <dbReference type="Proteomes" id="UP000694925"/>
    </source>
</evidence>
<organism evidence="7 8">
    <name type="scientific">Ceratina calcarata</name>
    <dbReference type="NCBI Taxonomy" id="156304"/>
    <lineage>
        <taxon>Eukaryota</taxon>
        <taxon>Metazoa</taxon>
        <taxon>Ecdysozoa</taxon>
        <taxon>Arthropoda</taxon>
        <taxon>Hexapoda</taxon>
        <taxon>Insecta</taxon>
        <taxon>Pterygota</taxon>
        <taxon>Neoptera</taxon>
        <taxon>Endopterygota</taxon>
        <taxon>Hymenoptera</taxon>
        <taxon>Apocrita</taxon>
        <taxon>Aculeata</taxon>
        <taxon>Apoidea</taxon>
        <taxon>Anthophila</taxon>
        <taxon>Apidae</taxon>
        <taxon>Ceratina</taxon>
        <taxon>Zadontomerus</taxon>
    </lineage>
</organism>
<keyword evidence="4" id="KW-0498">Mitosis</keyword>
<evidence type="ECO:0000256" key="2">
    <source>
        <dbReference type="ARBA" id="ARBA00020055"/>
    </source>
</evidence>
<evidence type="ECO:0000256" key="5">
    <source>
        <dbReference type="ARBA" id="ARBA00023306"/>
    </source>
</evidence>
<dbReference type="RefSeq" id="XP_017886946.1">
    <property type="nucleotide sequence ID" value="XM_018031457.2"/>
</dbReference>
<comment type="similarity">
    <text evidence="1">Belongs to the BORA family.</text>
</comment>
<reference evidence="8" key="1">
    <citation type="submission" date="2025-08" db="UniProtKB">
        <authorList>
            <consortium name="RefSeq"/>
        </authorList>
    </citation>
    <scope>IDENTIFICATION</scope>
    <source>
        <tissue evidence="8">Whole body</tissue>
    </source>
</reference>
<dbReference type="GO" id="GO:0005737">
    <property type="term" value="C:cytoplasm"/>
    <property type="evidence" value="ECO:0007669"/>
    <property type="project" value="TreeGrafter"/>
</dbReference>
<dbReference type="GO" id="GO:0007088">
    <property type="term" value="P:regulation of mitotic nuclear division"/>
    <property type="evidence" value="ECO:0007669"/>
    <property type="project" value="TreeGrafter"/>
</dbReference>
<dbReference type="CTD" id="79866"/>